<evidence type="ECO:0000256" key="2">
    <source>
        <dbReference type="ARBA" id="ARBA00012438"/>
    </source>
</evidence>
<dbReference type="InterPro" id="IPR003661">
    <property type="entry name" value="HisK_dim/P_dom"/>
</dbReference>
<dbReference type="CDD" id="cd00082">
    <property type="entry name" value="HisKA"/>
    <property type="match status" value="1"/>
</dbReference>
<sequence length="1116" mass="126440">MKANSWQSKSKMDLTFIGGIGLFFLFVFVSVNISFSQINSSKGLPTITTYSPRDYKGHNQIWSIIQDERGLMYFGTSAGIIEYNGVSWNKLKFPNSSISVSNRAFLKDEDGRVYYGALGDFGYFDQDIRGNTVLVSLVSFLPKEEQIFNDVWTIQKVNGKFYFQTRDVIFIFDFKNGYDQPIIDIWKPDTAFMYTFYHNGVYYVHQQELGLFRMVNGKLELIPGSEFLGAERLQVLLPYGNQEEFIVGMFASGFFHYDGKNFKRFDSNAYEPGESNRLYKSIPLGENKYILAYAGKGIYIIDKKGKVTNVFNVSNGIPDDSIYSIYLDKSGQLWTGTENGLAKIDISSPLSRFVYSKTANTNILSLNSMNGDLYIGTALEVLKLDKGTGIVNNVPGVPFSQIFQMTLDRDELLIATDGLVAIKEDKVITIKESVGGNFQLLDVAISSKYPDLMYCSGSQGVSVFNRKIIPGSGKYGDWEYLGDLNGISMDVYNLVEDEDGILWAGTQAGVVYKIHLARTASNEIDLKNSTAELIGTDQGLVGSPGNVTKVRNKAYFPTVTGFFTYNKATSQFERDTILSFSTQKVDISVENTNLFEDNLGRVLILYGNEKKLALPTSEGSYEIKDYPLNLFTGEVITAFFSEPNGVIWLGTEEGLIRIDGENTIDQKKQTPIYFTQIIAGNDTLSHKKQINENEVPELAYANNSLRIAFASPFFEHEDLTEYQTFLEGFDKDWSQWSKSAFKEYNYLPAGHYTFRVKSKNIYNEESEEITYAFRILPPWYFSTWAYFLYIVTAAFLVFLVDRYQRSRILAKERNIARERELSHAKEIELAYNELKATQQQLVQQEKLASLGQLTAGIAHEIKNPLNFVNNFSELSLEYLDEINEQLEKLEDKEITDEVKTLMEDVKYNLQKILQHGSRADGIVKSMLMHSRGGKGIMEPTDLNELVKEYVNLAFHGMRANKNPINVSIQLDLDDKIEKVNLNPEDFSRIILNLCKNAFDAMRDKVEEEKIKSEELNQTNGNLVGKENRSYLPKLKIKTEDLGTEVVMVIEDNGPGIAEENKDKLLMPFFTTKKGTEGTGLGLSITYDIVKNHNGTLEIDSVLSEFTRFKITIPKNN</sequence>
<feature type="transmembrane region" description="Helical" evidence="5">
    <location>
        <begin position="779"/>
        <end position="800"/>
    </location>
</feature>
<dbReference type="InterPro" id="IPR013783">
    <property type="entry name" value="Ig-like_fold"/>
</dbReference>
<dbReference type="Gene3D" id="1.10.287.130">
    <property type="match status" value="1"/>
</dbReference>
<dbReference type="Gene3D" id="2.60.40.10">
    <property type="entry name" value="Immunoglobulins"/>
    <property type="match status" value="1"/>
</dbReference>
<dbReference type="Pfam" id="PF07494">
    <property type="entry name" value="Reg_prop"/>
    <property type="match status" value="2"/>
</dbReference>
<dbReference type="SMART" id="SM00388">
    <property type="entry name" value="HisKA"/>
    <property type="match status" value="1"/>
</dbReference>
<evidence type="ECO:0000259" key="6">
    <source>
        <dbReference type="PROSITE" id="PS50109"/>
    </source>
</evidence>
<dbReference type="SUPFAM" id="SSF47384">
    <property type="entry name" value="Homodimeric domain of signal transducing histidine kinase"/>
    <property type="match status" value="1"/>
</dbReference>
<dbReference type="EC" id="2.7.13.3" evidence="2"/>
<accession>A0ABW5B698</accession>
<evidence type="ECO:0000313" key="7">
    <source>
        <dbReference type="EMBL" id="MFD2200493.1"/>
    </source>
</evidence>
<dbReference type="InterPro" id="IPR005467">
    <property type="entry name" value="His_kinase_dom"/>
</dbReference>
<dbReference type="InterPro" id="IPR011110">
    <property type="entry name" value="Reg_prop"/>
</dbReference>
<feature type="transmembrane region" description="Helical" evidence="5">
    <location>
        <begin position="12"/>
        <end position="35"/>
    </location>
</feature>
<reference evidence="8" key="1">
    <citation type="journal article" date="2019" name="Int. J. Syst. Evol. Microbiol.">
        <title>The Global Catalogue of Microorganisms (GCM) 10K type strain sequencing project: providing services to taxonomists for standard genome sequencing and annotation.</title>
        <authorList>
            <consortium name="The Broad Institute Genomics Platform"/>
            <consortium name="The Broad Institute Genome Sequencing Center for Infectious Disease"/>
            <person name="Wu L."/>
            <person name="Ma J."/>
        </authorList>
    </citation>
    <scope>NUCLEOTIDE SEQUENCE [LARGE SCALE GENOMIC DNA]</scope>
    <source>
        <strain evidence="8">KCTC 19812</strain>
    </source>
</reference>
<protein>
    <recommendedName>
        <fullName evidence="2">histidine kinase</fullName>
        <ecNumber evidence="2">2.7.13.3</ecNumber>
    </recommendedName>
</protein>
<evidence type="ECO:0000256" key="3">
    <source>
        <dbReference type="ARBA" id="ARBA00022553"/>
    </source>
</evidence>
<keyword evidence="5" id="KW-0472">Membrane</keyword>
<dbReference type="SUPFAM" id="SSF63829">
    <property type="entry name" value="Calcium-dependent phosphotriesterase"/>
    <property type="match status" value="1"/>
</dbReference>
<dbReference type="SUPFAM" id="SSF55874">
    <property type="entry name" value="ATPase domain of HSP90 chaperone/DNA topoisomerase II/histidine kinase"/>
    <property type="match status" value="1"/>
</dbReference>
<dbReference type="EMBL" id="JBHUIV010000006">
    <property type="protein sequence ID" value="MFD2200493.1"/>
    <property type="molecule type" value="Genomic_DNA"/>
</dbReference>
<dbReference type="Pfam" id="PF02518">
    <property type="entry name" value="HATPase_c"/>
    <property type="match status" value="1"/>
</dbReference>
<dbReference type="PRINTS" id="PR00344">
    <property type="entry name" value="BCTRLSENSOR"/>
</dbReference>
<keyword evidence="3" id="KW-0597">Phosphoprotein</keyword>
<organism evidence="7 8">
    <name type="scientific">Shivajiella indica</name>
    <dbReference type="NCBI Taxonomy" id="872115"/>
    <lineage>
        <taxon>Bacteria</taxon>
        <taxon>Pseudomonadati</taxon>
        <taxon>Bacteroidota</taxon>
        <taxon>Cytophagia</taxon>
        <taxon>Cytophagales</taxon>
        <taxon>Cyclobacteriaceae</taxon>
        <taxon>Shivajiella</taxon>
    </lineage>
</organism>
<proteinExistence type="predicted"/>
<dbReference type="RefSeq" id="WP_380800213.1">
    <property type="nucleotide sequence ID" value="NZ_JBHUIV010000006.1"/>
</dbReference>
<keyword evidence="4" id="KW-0175">Coiled coil</keyword>
<dbReference type="PANTHER" id="PTHR43065">
    <property type="entry name" value="SENSOR HISTIDINE KINASE"/>
    <property type="match status" value="1"/>
</dbReference>
<dbReference type="Gene3D" id="2.130.10.10">
    <property type="entry name" value="YVTN repeat-like/Quinoprotein amine dehydrogenase"/>
    <property type="match status" value="3"/>
</dbReference>
<dbReference type="Pfam" id="PF00512">
    <property type="entry name" value="HisKA"/>
    <property type="match status" value="1"/>
</dbReference>
<evidence type="ECO:0000256" key="1">
    <source>
        <dbReference type="ARBA" id="ARBA00000085"/>
    </source>
</evidence>
<dbReference type="InterPro" id="IPR015943">
    <property type="entry name" value="WD40/YVTN_repeat-like_dom_sf"/>
</dbReference>
<feature type="coiled-coil region" evidence="4">
    <location>
        <begin position="872"/>
        <end position="899"/>
    </location>
</feature>
<comment type="caution">
    <text evidence="7">The sequence shown here is derived from an EMBL/GenBank/DDBJ whole genome shotgun (WGS) entry which is preliminary data.</text>
</comment>
<evidence type="ECO:0000313" key="8">
    <source>
        <dbReference type="Proteomes" id="UP001597414"/>
    </source>
</evidence>
<dbReference type="PROSITE" id="PS50109">
    <property type="entry name" value="HIS_KIN"/>
    <property type="match status" value="1"/>
</dbReference>
<feature type="domain" description="Histidine kinase" evidence="6">
    <location>
        <begin position="856"/>
        <end position="1116"/>
    </location>
</feature>
<keyword evidence="8" id="KW-1185">Reference proteome</keyword>
<gene>
    <name evidence="7" type="ORF">ACFSKV_02870</name>
</gene>
<comment type="catalytic activity">
    <reaction evidence="1">
        <text>ATP + protein L-histidine = ADP + protein N-phospho-L-histidine.</text>
        <dbReference type="EC" id="2.7.13.3"/>
    </reaction>
</comment>
<dbReference type="InterPro" id="IPR004358">
    <property type="entry name" value="Sig_transdc_His_kin-like_C"/>
</dbReference>
<keyword evidence="5" id="KW-1133">Transmembrane helix</keyword>
<evidence type="ECO:0000256" key="5">
    <source>
        <dbReference type="SAM" id="Phobius"/>
    </source>
</evidence>
<keyword evidence="5" id="KW-0812">Transmembrane</keyword>
<dbReference type="InterPro" id="IPR011123">
    <property type="entry name" value="Y_Y_Y"/>
</dbReference>
<dbReference type="Gene3D" id="3.30.565.10">
    <property type="entry name" value="Histidine kinase-like ATPase, C-terminal domain"/>
    <property type="match status" value="1"/>
</dbReference>
<dbReference type="InterPro" id="IPR003594">
    <property type="entry name" value="HATPase_dom"/>
</dbReference>
<evidence type="ECO:0000256" key="4">
    <source>
        <dbReference type="SAM" id="Coils"/>
    </source>
</evidence>
<dbReference type="InterPro" id="IPR036097">
    <property type="entry name" value="HisK_dim/P_sf"/>
</dbReference>
<dbReference type="Pfam" id="PF07495">
    <property type="entry name" value="Y_Y_Y"/>
    <property type="match status" value="1"/>
</dbReference>
<dbReference type="InterPro" id="IPR036890">
    <property type="entry name" value="HATPase_C_sf"/>
</dbReference>
<name>A0ABW5B698_9BACT</name>
<dbReference type="PANTHER" id="PTHR43065:SF42">
    <property type="entry name" value="TWO-COMPONENT SENSOR PPRA"/>
    <property type="match status" value="1"/>
</dbReference>
<dbReference type="Proteomes" id="UP001597414">
    <property type="component" value="Unassembled WGS sequence"/>
</dbReference>
<dbReference type="SMART" id="SM00387">
    <property type="entry name" value="HATPase_c"/>
    <property type="match status" value="1"/>
</dbReference>